<accession>A0A4Y9ZI71</accession>
<dbReference type="Gene3D" id="3.20.20.70">
    <property type="entry name" value="Aldolase class I"/>
    <property type="match status" value="1"/>
</dbReference>
<dbReference type="EMBL" id="SFCI01002775">
    <property type="protein sequence ID" value="TFY73523.1"/>
    <property type="molecule type" value="Genomic_DNA"/>
</dbReference>
<feature type="non-terminal residue" evidence="1">
    <location>
        <position position="1"/>
    </location>
</feature>
<name>A0A4Y9ZI71_9AGAM</name>
<sequence length="96" mass="10688">TPAGPLRVFRTPYVEDWEKNRAAEIRELTGKGIIPNEHELAAHPEKHLKAISFLMGNVAAVIKEVQPAQQIIDDMVREAVEVLQRGATLVKPKAKL</sequence>
<gene>
    <name evidence="1" type="ORF">EWM64_g10488</name>
</gene>
<evidence type="ECO:0000313" key="1">
    <source>
        <dbReference type="EMBL" id="TFY73523.1"/>
    </source>
</evidence>
<dbReference type="STRING" id="135208.A0A4Y9ZI71"/>
<dbReference type="Proteomes" id="UP000298061">
    <property type="component" value="Unassembled WGS sequence"/>
</dbReference>
<evidence type="ECO:0000313" key="2">
    <source>
        <dbReference type="Proteomes" id="UP000298061"/>
    </source>
</evidence>
<protein>
    <submittedName>
        <fullName evidence="1">Uncharacterized protein</fullName>
    </submittedName>
</protein>
<dbReference type="AlphaFoldDB" id="A0A4Y9ZI71"/>
<reference evidence="1 2" key="1">
    <citation type="submission" date="2019-02" db="EMBL/GenBank/DDBJ databases">
        <title>Genome sequencing of the rare red list fungi Hericium alpestre (H. flagellum).</title>
        <authorList>
            <person name="Buettner E."/>
            <person name="Kellner H."/>
        </authorList>
    </citation>
    <scope>NUCLEOTIDE SEQUENCE [LARGE SCALE GENOMIC DNA]</scope>
    <source>
        <strain evidence="1 2">DSM 108284</strain>
    </source>
</reference>
<keyword evidence="2" id="KW-1185">Reference proteome</keyword>
<organism evidence="1 2">
    <name type="scientific">Hericium alpestre</name>
    <dbReference type="NCBI Taxonomy" id="135208"/>
    <lineage>
        <taxon>Eukaryota</taxon>
        <taxon>Fungi</taxon>
        <taxon>Dikarya</taxon>
        <taxon>Basidiomycota</taxon>
        <taxon>Agaricomycotina</taxon>
        <taxon>Agaricomycetes</taxon>
        <taxon>Russulales</taxon>
        <taxon>Hericiaceae</taxon>
        <taxon>Hericium</taxon>
    </lineage>
</organism>
<dbReference type="InterPro" id="IPR013785">
    <property type="entry name" value="Aldolase_TIM"/>
</dbReference>
<proteinExistence type="predicted"/>
<comment type="caution">
    <text evidence="1">The sequence shown here is derived from an EMBL/GenBank/DDBJ whole genome shotgun (WGS) entry which is preliminary data.</text>
</comment>
<dbReference type="OrthoDB" id="3024884at2759"/>